<evidence type="ECO:0000256" key="1">
    <source>
        <dbReference type="SAM" id="MobiDB-lite"/>
    </source>
</evidence>
<accession>A0ABN9U8U3</accession>
<protein>
    <recommendedName>
        <fullName evidence="4">Holocytochrome c-type synthase</fullName>
    </recommendedName>
</protein>
<gene>
    <name evidence="2" type="ORF">PCOR1329_LOCUS46260</name>
</gene>
<reference evidence="2" key="1">
    <citation type="submission" date="2023-10" db="EMBL/GenBank/DDBJ databases">
        <authorList>
            <person name="Chen Y."/>
            <person name="Shah S."/>
            <person name="Dougan E. K."/>
            <person name="Thang M."/>
            <person name="Chan C."/>
        </authorList>
    </citation>
    <scope>NUCLEOTIDE SEQUENCE [LARGE SCALE GENOMIC DNA]</scope>
</reference>
<evidence type="ECO:0000313" key="2">
    <source>
        <dbReference type="EMBL" id="CAK0855542.1"/>
    </source>
</evidence>
<dbReference type="EMBL" id="CAUYUJ010015563">
    <property type="protein sequence ID" value="CAK0855542.1"/>
    <property type="molecule type" value="Genomic_DNA"/>
</dbReference>
<organism evidence="2 3">
    <name type="scientific">Prorocentrum cordatum</name>
    <dbReference type="NCBI Taxonomy" id="2364126"/>
    <lineage>
        <taxon>Eukaryota</taxon>
        <taxon>Sar</taxon>
        <taxon>Alveolata</taxon>
        <taxon>Dinophyceae</taxon>
        <taxon>Prorocentrales</taxon>
        <taxon>Prorocentraceae</taxon>
        <taxon>Prorocentrum</taxon>
    </lineage>
</organism>
<dbReference type="Proteomes" id="UP001189429">
    <property type="component" value="Unassembled WGS sequence"/>
</dbReference>
<sequence length="157" mass="15735">QSALPPQMGQAASKPLAVPPQAKVPPQEPQQGGPAAQAAALGEVPLPEAVDDQRGAEAKGIAVDGGPTPSGPDAKAERSEAGASTAPGSNWKGAEPAPRGGRCSPVSPNFWVYNVGRRQPSAGASARPPSARSARASGTSPTSTRCRSPPDSCSARR</sequence>
<feature type="non-terminal residue" evidence="2">
    <location>
        <position position="1"/>
    </location>
</feature>
<feature type="region of interest" description="Disordered" evidence="1">
    <location>
        <begin position="1"/>
        <end position="157"/>
    </location>
</feature>
<proteinExistence type="predicted"/>
<comment type="caution">
    <text evidence="2">The sequence shown here is derived from an EMBL/GenBank/DDBJ whole genome shotgun (WGS) entry which is preliminary data.</text>
</comment>
<evidence type="ECO:0008006" key="4">
    <source>
        <dbReference type="Google" id="ProtNLM"/>
    </source>
</evidence>
<feature type="compositionally biased region" description="Low complexity" evidence="1">
    <location>
        <begin position="29"/>
        <end position="46"/>
    </location>
</feature>
<keyword evidence="3" id="KW-1185">Reference proteome</keyword>
<evidence type="ECO:0000313" key="3">
    <source>
        <dbReference type="Proteomes" id="UP001189429"/>
    </source>
</evidence>
<name>A0ABN9U8U3_9DINO</name>
<feature type="compositionally biased region" description="Low complexity" evidence="1">
    <location>
        <begin position="116"/>
        <end position="145"/>
    </location>
</feature>